<feature type="domain" description="BTB" evidence="3">
    <location>
        <begin position="39"/>
        <end position="106"/>
    </location>
</feature>
<dbReference type="InterPro" id="IPR011333">
    <property type="entry name" value="SKP1/BTB/POZ_sf"/>
</dbReference>
<keyword evidence="2" id="KW-0677">Repeat</keyword>
<dbReference type="SUPFAM" id="SSF117281">
    <property type="entry name" value="Kelch motif"/>
    <property type="match status" value="2"/>
</dbReference>
<dbReference type="SMART" id="SM00875">
    <property type="entry name" value="BACK"/>
    <property type="match status" value="1"/>
</dbReference>
<accession>A0AAD9QJ10</accession>
<sequence length="608" mass="68137">MAALNDGENTVEVLNYKDSFHPCHVLETLKKLYLKKELCDVVLIVDEQEIKAHRVVLAANSVYFYSMFTTDMCESVQERIPLKGIDYEAVELLVDFCYTSSIKITGKNVQSLLSVSNLLQFNTVIESCCGFLKNQLHPSNCLGIGDFADHHGFTELKAAALCFAEKHFLEVIKCDEFLSAPFEQVSSILKSDFLDVGSEKEVFDAIVQWISHDEFPRKKHLAEFLKDVRLPLLPPKILVDCIESDKLVENNDTCMRLISEAKNYHLLPERRDIVSFVTHARCKAHSTMIYIVGGEIHNRVFNSVRRFNFETKEWDEVAGMNKHRDGVGVAVYSGLIYAAGGKLNVEGSCCNDGSMTLAFHQCEPKARSTSPSPMRQGTGEGCDGDVALSSVECYQPTTDKWTYVQPMACGRHAFGLVELDGWLYASGGSDFSRSEYNSLERYDPVRDMWTHMKPMSTMREGLAMVTLDGVIYAIGGDNGVSILGSVERYDPRLDCWSACVAMSYRRRYFGAAVLKNKIFAVGGSDYDEDHNSVECYDPRMNRWMSLPPMLTRRESPAVAAIDDKLYAIGGACMNVETDQIDCYDPLANKWEEFTPLPLAIEGMGVAVL</sequence>
<evidence type="ECO:0000313" key="4">
    <source>
        <dbReference type="EMBL" id="KAK2562241.1"/>
    </source>
</evidence>
<dbReference type="Proteomes" id="UP001249851">
    <property type="component" value="Unassembled WGS sequence"/>
</dbReference>
<dbReference type="Pfam" id="PF00651">
    <property type="entry name" value="BTB"/>
    <property type="match status" value="1"/>
</dbReference>
<name>A0AAD9QJ10_ACRCE</name>
<dbReference type="Pfam" id="PF07707">
    <property type="entry name" value="BACK"/>
    <property type="match status" value="1"/>
</dbReference>
<dbReference type="FunFam" id="1.25.40.420:FF:000001">
    <property type="entry name" value="Kelch-like family member 12"/>
    <property type="match status" value="1"/>
</dbReference>
<evidence type="ECO:0000256" key="2">
    <source>
        <dbReference type="ARBA" id="ARBA00022737"/>
    </source>
</evidence>
<organism evidence="4 5">
    <name type="scientific">Acropora cervicornis</name>
    <name type="common">Staghorn coral</name>
    <dbReference type="NCBI Taxonomy" id="6130"/>
    <lineage>
        <taxon>Eukaryota</taxon>
        <taxon>Metazoa</taxon>
        <taxon>Cnidaria</taxon>
        <taxon>Anthozoa</taxon>
        <taxon>Hexacorallia</taxon>
        <taxon>Scleractinia</taxon>
        <taxon>Astrocoeniina</taxon>
        <taxon>Acroporidae</taxon>
        <taxon>Acropora</taxon>
    </lineage>
</organism>
<dbReference type="InterPro" id="IPR000210">
    <property type="entry name" value="BTB/POZ_dom"/>
</dbReference>
<dbReference type="EMBL" id="JARQWQ010000029">
    <property type="protein sequence ID" value="KAK2562241.1"/>
    <property type="molecule type" value="Genomic_DNA"/>
</dbReference>
<dbReference type="AlphaFoldDB" id="A0AAD9QJ10"/>
<keyword evidence="1" id="KW-0880">Kelch repeat</keyword>
<evidence type="ECO:0000256" key="1">
    <source>
        <dbReference type="ARBA" id="ARBA00022441"/>
    </source>
</evidence>
<proteinExistence type="predicted"/>
<comment type="caution">
    <text evidence="4">The sequence shown here is derived from an EMBL/GenBank/DDBJ whole genome shotgun (WGS) entry which is preliminary data.</text>
</comment>
<dbReference type="SMART" id="SM00612">
    <property type="entry name" value="Kelch"/>
    <property type="match status" value="6"/>
</dbReference>
<dbReference type="SMART" id="SM00225">
    <property type="entry name" value="BTB"/>
    <property type="match status" value="1"/>
</dbReference>
<gene>
    <name evidence="4" type="ORF">P5673_014498</name>
</gene>
<dbReference type="PROSITE" id="PS50097">
    <property type="entry name" value="BTB"/>
    <property type="match status" value="1"/>
</dbReference>
<reference evidence="4" key="2">
    <citation type="journal article" date="2023" name="Science">
        <title>Genomic signatures of disease resistance in endangered staghorn corals.</title>
        <authorList>
            <person name="Vollmer S.V."/>
            <person name="Selwyn J.D."/>
            <person name="Despard B.A."/>
            <person name="Roesel C.L."/>
        </authorList>
    </citation>
    <scope>NUCLEOTIDE SEQUENCE</scope>
    <source>
        <strain evidence="4">K2</strain>
    </source>
</reference>
<dbReference type="PANTHER" id="PTHR45632:SF17">
    <property type="entry name" value="KELCH-LIKE PROTEIN 31"/>
    <property type="match status" value="1"/>
</dbReference>
<reference evidence="4" key="1">
    <citation type="journal article" date="2023" name="G3 (Bethesda)">
        <title>Whole genome assembly and annotation of the endangered Caribbean coral Acropora cervicornis.</title>
        <authorList>
            <person name="Selwyn J.D."/>
            <person name="Vollmer S.V."/>
        </authorList>
    </citation>
    <scope>NUCLEOTIDE SEQUENCE</scope>
    <source>
        <strain evidence="4">K2</strain>
    </source>
</reference>
<evidence type="ECO:0000259" key="3">
    <source>
        <dbReference type="PROSITE" id="PS50097"/>
    </source>
</evidence>
<dbReference type="InterPro" id="IPR017096">
    <property type="entry name" value="BTB-kelch_protein"/>
</dbReference>
<dbReference type="Gene3D" id="3.30.710.10">
    <property type="entry name" value="Potassium Channel Kv1.1, Chain A"/>
    <property type="match status" value="1"/>
</dbReference>
<evidence type="ECO:0000313" key="5">
    <source>
        <dbReference type="Proteomes" id="UP001249851"/>
    </source>
</evidence>
<dbReference type="InterPro" id="IPR015915">
    <property type="entry name" value="Kelch-typ_b-propeller"/>
</dbReference>
<dbReference type="GO" id="GO:0005737">
    <property type="term" value="C:cytoplasm"/>
    <property type="evidence" value="ECO:0007669"/>
    <property type="project" value="UniProtKB-ARBA"/>
</dbReference>
<dbReference type="Gene3D" id="1.25.40.420">
    <property type="match status" value="1"/>
</dbReference>
<dbReference type="InterPro" id="IPR011705">
    <property type="entry name" value="BACK"/>
</dbReference>
<dbReference type="SUPFAM" id="SSF54695">
    <property type="entry name" value="POZ domain"/>
    <property type="match status" value="1"/>
</dbReference>
<protein>
    <submittedName>
        <fullName evidence="4">Kelch-like protein diablo</fullName>
    </submittedName>
</protein>
<dbReference type="Gene3D" id="2.120.10.80">
    <property type="entry name" value="Kelch-type beta propeller"/>
    <property type="match status" value="2"/>
</dbReference>
<dbReference type="PIRSF" id="PIRSF037037">
    <property type="entry name" value="Kelch-like_protein_gigaxonin"/>
    <property type="match status" value="1"/>
</dbReference>
<dbReference type="PANTHER" id="PTHR45632">
    <property type="entry name" value="LD33804P"/>
    <property type="match status" value="1"/>
</dbReference>
<dbReference type="InterPro" id="IPR006652">
    <property type="entry name" value="Kelch_1"/>
</dbReference>
<dbReference type="Pfam" id="PF01344">
    <property type="entry name" value="Kelch_1"/>
    <property type="match status" value="6"/>
</dbReference>
<keyword evidence="5" id="KW-1185">Reference proteome</keyword>